<evidence type="ECO:0000256" key="1">
    <source>
        <dbReference type="ARBA" id="ARBA00005662"/>
    </source>
</evidence>
<dbReference type="Proteomes" id="UP000360750">
    <property type="component" value="Unassembled WGS sequence"/>
</dbReference>
<dbReference type="InterPro" id="IPR019079">
    <property type="entry name" value="Capsule_synth_CapA"/>
</dbReference>
<accession>A0ABD7V3F8</accession>
<evidence type="ECO:0000259" key="3">
    <source>
        <dbReference type="SMART" id="SM00854"/>
    </source>
</evidence>
<dbReference type="GeneID" id="60750424"/>
<dbReference type="RefSeq" id="WP_244941167.1">
    <property type="nucleotide sequence ID" value="NZ_CAACYD010000006.1"/>
</dbReference>
<organism evidence="4 5">
    <name type="scientific">Gordonia paraffinivorans</name>
    <dbReference type="NCBI Taxonomy" id="175628"/>
    <lineage>
        <taxon>Bacteria</taxon>
        <taxon>Bacillati</taxon>
        <taxon>Actinomycetota</taxon>
        <taxon>Actinomycetes</taxon>
        <taxon>Mycobacteriales</taxon>
        <taxon>Gordoniaceae</taxon>
        <taxon>Gordonia</taxon>
    </lineage>
</organism>
<dbReference type="SUPFAM" id="SSF56300">
    <property type="entry name" value="Metallo-dependent phosphatases"/>
    <property type="match status" value="1"/>
</dbReference>
<dbReference type="InterPro" id="IPR029052">
    <property type="entry name" value="Metallo-depent_PP-like"/>
</dbReference>
<feature type="region of interest" description="Disordered" evidence="2">
    <location>
        <begin position="385"/>
        <end position="411"/>
    </location>
</feature>
<proteinExistence type="inferred from homology"/>
<feature type="domain" description="Capsule synthesis protein CapA" evidence="3">
    <location>
        <begin position="55"/>
        <end position="297"/>
    </location>
</feature>
<dbReference type="Gene3D" id="3.60.21.10">
    <property type="match status" value="1"/>
</dbReference>
<dbReference type="Pfam" id="PF09587">
    <property type="entry name" value="PGA_cap"/>
    <property type="match status" value="1"/>
</dbReference>
<dbReference type="PANTHER" id="PTHR33393:SF13">
    <property type="entry name" value="PGA BIOSYNTHESIS PROTEIN CAPA"/>
    <property type="match status" value="1"/>
</dbReference>
<dbReference type="CDD" id="cd07381">
    <property type="entry name" value="MPP_CapA"/>
    <property type="match status" value="1"/>
</dbReference>
<gene>
    <name evidence="4" type="ORF">NCTC8139_02424</name>
</gene>
<comment type="caution">
    <text evidence="4">The sequence shown here is derived from an EMBL/GenBank/DDBJ whole genome shotgun (WGS) entry which is preliminary data.</text>
</comment>
<dbReference type="SMART" id="SM00854">
    <property type="entry name" value="PGA_cap"/>
    <property type="match status" value="1"/>
</dbReference>
<dbReference type="AlphaFoldDB" id="A0ABD7V3F8"/>
<sequence length="411" mass="44088">MLGKSSAVLAAFVVVVVTVCGLTVASSTRPLVAAPSSVDAPIEMAARTPVGEQIVLSFSGDTILGTDDTFAAESGLPAVWERSGRAPDHFFRNVRHLFTADDLTVGNVEVAFTRSRERRYKGEGEVYHFHGDPALAHTLPAGGFDVATVANNHTFDYGQTGFDDTLAALADAGIGVFGTGYEGEGSGYDLILVRKVKGVTFGFVGYQAWTDGPEMVGRIHRDFARLRAAGAQVIIPYFHWGDESEHLPNPVQTNLAHIAVDAGADLVVGTHPHVIQSMEVYRGKLIAYSFGNFAFGGNSNPSDKRALILQTRFTAVDGSVRDVGFRVIPTRVSSTEAFNDYAPTPYRDGEKRDVLGFVNSLSPTLGDGSTTCSCRLCRRRSRPRCPGLPRPDETAGPLAGMPCPGARPRLR</sequence>
<reference evidence="4 5" key="1">
    <citation type="submission" date="2019-02" db="EMBL/GenBank/DDBJ databases">
        <authorList>
            <consortium name="Pathogen Informatics"/>
        </authorList>
    </citation>
    <scope>NUCLEOTIDE SEQUENCE [LARGE SCALE GENOMIC DNA]</scope>
    <source>
        <strain evidence="4 5">3012STDY6756503</strain>
    </source>
</reference>
<evidence type="ECO:0000256" key="2">
    <source>
        <dbReference type="SAM" id="MobiDB-lite"/>
    </source>
</evidence>
<evidence type="ECO:0000313" key="4">
    <source>
        <dbReference type="EMBL" id="VFA88868.1"/>
    </source>
</evidence>
<evidence type="ECO:0000313" key="5">
    <source>
        <dbReference type="Proteomes" id="UP000360750"/>
    </source>
</evidence>
<comment type="similarity">
    <text evidence="1">Belongs to the CapA family.</text>
</comment>
<dbReference type="EMBL" id="CAACYD010000006">
    <property type="protein sequence ID" value="VFA88868.1"/>
    <property type="molecule type" value="Genomic_DNA"/>
</dbReference>
<name>A0ABD7V3F8_9ACTN</name>
<protein>
    <submittedName>
        <fullName evidence="4">Bacterial capsule synthesis protein PGA_cap</fullName>
    </submittedName>
</protein>
<dbReference type="PANTHER" id="PTHR33393">
    <property type="entry name" value="POLYGLUTAMINE SYNTHESIS ACCESSORY PROTEIN RV0574C-RELATED"/>
    <property type="match status" value="1"/>
</dbReference>
<dbReference type="InterPro" id="IPR052169">
    <property type="entry name" value="CW_Biosynth-Accessory"/>
</dbReference>